<evidence type="ECO:0000256" key="5">
    <source>
        <dbReference type="ARBA" id="ARBA00020267"/>
    </source>
</evidence>
<evidence type="ECO:0000256" key="8">
    <source>
        <dbReference type="ARBA" id="ARBA00022694"/>
    </source>
</evidence>
<keyword evidence="6" id="KW-0963">Cytoplasm</keyword>
<dbReference type="GO" id="GO:0002098">
    <property type="term" value="P:tRNA wobble uridine modification"/>
    <property type="evidence" value="ECO:0007669"/>
    <property type="project" value="InterPro"/>
</dbReference>
<protein>
    <recommendedName>
        <fullName evidence="5">Elongator complex protein 2</fullName>
    </recommendedName>
</protein>
<dbReference type="PROSITE" id="PS50082">
    <property type="entry name" value="WD_REPEATS_2"/>
    <property type="match status" value="4"/>
</dbReference>
<dbReference type="GO" id="GO:0005737">
    <property type="term" value="C:cytoplasm"/>
    <property type="evidence" value="ECO:0007669"/>
    <property type="project" value="UniProtKB-SubCell"/>
</dbReference>
<comment type="pathway">
    <text evidence="3">tRNA modification; 5-methoxycarbonylmethyl-2-thiouridine-tRNA biosynthesis.</text>
</comment>
<dbReference type="Gene3D" id="2.130.10.10">
    <property type="entry name" value="YVTN repeat-like/Quinoprotein amine dehydrogenase"/>
    <property type="match status" value="5"/>
</dbReference>
<evidence type="ECO:0000313" key="13">
    <source>
        <dbReference type="Proteomes" id="UP000605846"/>
    </source>
</evidence>
<dbReference type="InterPro" id="IPR020472">
    <property type="entry name" value="WD40_PAC1"/>
</dbReference>
<evidence type="ECO:0000256" key="6">
    <source>
        <dbReference type="ARBA" id="ARBA00022490"/>
    </source>
</evidence>
<dbReference type="PRINTS" id="PR00320">
    <property type="entry name" value="GPROTEINBRPT"/>
</dbReference>
<comment type="similarity">
    <text evidence="4">Belongs to the WD repeat ELP2 family.</text>
</comment>
<evidence type="ECO:0000256" key="11">
    <source>
        <dbReference type="PROSITE-ProRule" id="PRU00221"/>
    </source>
</evidence>
<keyword evidence="7 11" id="KW-0853">WD repeat</keyword>
<keyword evidence="9" id="KW-0677">Repeat</keyword>
<dbReference type="SMART" id="SM00320">
    <property type="entry name" value="WD40"/>
    <property type="match status" value="11"/>
</dbReference>
<reference evidence="12" key="1">
    <citation type="submission" date="2020-01" db="EMBL/GenBank/DDBJ databases">
        <title>Genome Sequencing of Three Apophysomyces-Like Fungal Strains Confirms a Novel Fungal Genus in the Mucoromycota with divergent Burkholderia-like Endosymbiotic Bacteria.</title>
        <authorList>
            <person name="Stajich J.E."/>
            <person name="Macias A.M."/>
            <person name="Carter-House D."/>
            <person name="Lovett B."/>
            <person name="Kasson L.R."/>
            <person name="Berry K."/>
            <person name="Grigoriev I."/>
            <person name="Chang Y."/>
            <person name="Spatafora J."/>
            <person name="Kasson M.T."/>
        </authorList>
    </citation>
    <scope>NUCLEOTIDE SEQUENCE</scope>
    <source>
        <strain evidence="12">NRRL A-21654</strain>
    </source>
</reference>
<feature type="repeat" description="WD" evidence="11">
    <location>
        <begin position="282"/>
        <end position="305"/>
    </location>
</feature>
<dbReference type="InterPro" id="IPR001680">
    <property type="entry name" value="WD40_rpt"/>
</dbReference>
<accession>A0A8H7BKC7</accession>
<dbReference type="GO" id="GO:0005634">
    <property type="term" value="C:nucleus"/>
    <property type="evidence" value="ECO:0007669"/>
    <property type="project" value="UniProtKB-SubCell"/>
</dbReference>
<feature type="repeat" description="WD" evidence="11">
    <location>
        <begin position="164"/>
        <end position="181"/>
    </location>
</feature>
<evidence type="ECO:0000256" key="3">
    <source>
        <dbReference type="ARBA" id="ARBA00005043"/>
    </source>
</evidence>
<dbReference type="PROSITE" id="PS50294">
    <property type="entry name" value="WD_REPEATS_REGION"/>
    <property type="match status" value="1"/>
</dbReference>
<evidence type="ECO:0000256" key="2">
    <source>
        <dbReference type="ARBA" id="ARBA00004496"/>
    </source>
</evidence>
<dbReference type="PANTHER" id="PTHR44111:SF1">
    <property type="entry name" value="ELONGATOR COMPLEX PROTEIN 2"/>
    <property type="match status" value="1"/>
</dbReference>
<dbReference type="UniPathway" id="UPA00988"/>
<gene>
    <name evidence="12" type="primary">ELP2</name>
    <name evidence="12" type="ORF">EC973_005522</name>
</gene>
<evidence type="ECO:0000256" key="10">
    <source>
        <dbReference type="ARBA" id="ARBA00023242"/>
    </source>
</evidence>
<evidence type="ECO:0000256" key="7">
    <source>
        <dbReference type="ARBA" id="ARBA00022574"/>
    </source>
</evidence>
<dbReference type="InterPro" id="IPR037289">
    <property type="entry name" value="Elp2"/>
</dbReference>
<keyword evidence="8" id="KW-0819">tRNA processing</keyword>
<feature type="repeat" description="WD" evidence="11">
    <location>
        <begin position="474"/>
        <end position="505"/>
    </location>
</feature>
<dbReference type="EMBL" id="JABAYA010000313">
    <property type="protein sequence ID" value="KAF7721057.1"/>
    <property type="molecule type" value="Genomic_DNA"/>
</dbReference>
<keyword evidence="13" id="KW-1185">Reference proteome</keyword>
<comment type="subcellular location">
    <subcellularLocation>
        <location evidence="2">Cytoplasm</location>
    </subcellularLocation>
    <subcellularLocation>
        <location evidence="1">Nucleus</location>
    </subcellularLocation>
</comment>
<dbReference type="AlphaFoldDB" id="A0A8H7BKC7"/>
<feature type="repeat" description="WD" evidence="11">
    <location>
        <begin position="763"/>
        <end position="797"/>
    </location>
</feature>
<dbReference type="Proteomes" id="UP000605846">
    <property type="component" value="Unassembled WGS sequence"/>
</dbReference>
<dbReference type="PANTHER" id="PTHR44111">
    <property type="entry name" value="ELONGATOR COMPLEX PROTEIN 2"/>
    <property type="match status" value="1"/>
</dbReference>
<organism evidence="12 13">
    <name type="scientific">Apophysomyces ossiformis</name>
    <dbReference type="NCBI Taxonomy" id="679940"/>
    <lineage>
        <taxon>Eukaryota</taxon>
        <taxon>Fungi</taxon>
        <taxon>Fungi incertae sedis</taxon>
        <taxon>Mucoromycota</taxon>
        <taxon>Mucoromycotina</taxon>
        <taxon>Mucoromycetes</taxon>
        <taxon>Mucorales</taxon>
        <taxon>Mucorineae</taxon>
        <taxon>Mucoraceae</taxon>
        <taxon>Apophysomyces</taxon>
    </lineage>
</organism>
<comment type="caution">
    <text evidence="12">The sequence shown here is derived from an EMBL/GenBank/DDBJ whole genome shotgun (WGS) entry which is preliminary data.</text>
</comment>
<evidence type="ECO:0000313" key="12">
    <source>
        <dbReference type="EMBL" id="KAF7721057.1"/>
    </source>
</evidence>
<evidence type="ECO:0000256" key="9">
    <source>
        <dbReference type="ARBA" id="ARBA00022737"/>
    </source>
</evidence>
<proteinExistence type="inferred from homology"/>
<name>A0A8H7BKC7_9FUNG</name>
<dbReference type="SUPFAM" id="SSF50978">
    <property type="entry name" value="WD40 repeat-like"/>
    <property type="match status" value="2"/>
</dbReference>
<dbReference type="InterPro" id="IPR015943">
    <property type="entry name" value="WD40/YVTN_repeat-like_dom_sf"/>
</dbReference>
<dbReference type="GO" id="GO:0033588">
    <property type="term" value="C:elongator holoenzyme complex"/>
    <property type="evidence" value="ECO:0007669"/>
    <property type="project" value="InterPro"/>
</dbReference>
<dbReference type="InterPro" id="IPR036322">
    <property type="entry name" value="WD40_repeat_dom_sf"/>
</dbReference>
<keyword evidence="10" id="KW-0539">Nucleus</keyword>
<dbReference type="OrthoDB" id="27911at2759"/>
<dbReference type="FunFam" id="2.130.10.10:FF:000400">
    <property type="entry name" value="Elongator acetyltransferase complex subunit 2"/>
    <property type="match status" value="1"/>
</dbReference>
<evidence type="ECO:0000256" key="4">
    <source>
        <dbReference type="ARBA" id="ARBA00005881"/>
    </source>
</evidence>
<sequence>LSAENHYSWEKVKKSKSQGTKLAKKGSKCPGVRDLKRAMPKISTEFIAIGANRTTHAAAWGVEGLVAFGADKLVALYNPLDKTSKGVFETLPGHSDRVICMEFIERGHGVDMKDVAMVSGSADKTARVWKKNSKGEWIHAATLEGHTGAVEVVTCMRAQSIDVDTDLIITGSADGTIRVWERRVANDTSDEVTCLQVINCGSVYPMSLALSYLPESKVPILASGHTDKKINIYIYQHGKREFVKLHTLHGHDNWVRSLAFATNTESESHVDSHNILRSGDLMLASASQDKYIRLWKISPQKAARAKETQVKENSNSSNELLEALLSGQDEQLSTKAHLIEVDDESGLPEKHQYTIMFDALLMGHDDWVYSVAWQRPQLVTDARGISRLVQPSRLISASSDKSMMVWSPDPSTGVWVNEVRMGDIGGNSYLGFIGALFSPDGKHVLSHGANGSFHLWKDISTDEEGSRWTPEVSISGHFKSVENVAWDPKCRYLVSASLDQTTRLFAPWCHDVDGMKVSTWHEMGRPQVHGYDLKCIAFVHDWQFVSGADEKVLRVFDAPKSCVANLAALTGEKELVGQIVGAGFLGYREHNVESRPVGANLPALGLSNKAVFEADIDAMANTEENHTTLQSYASASSTPTSLREVMEHPPFEEHLLQHTLWPEVEKLYGHGYEIISAEATHDGRYIATACKAASPEHAAVRLFDTSNWKEVKTKIAAHTLTVTRVRFSHDDRWLLTVSRDRVWSISERVHGDDDIAYRLVSKNKSHARIIWDCSWSHDDKFFVTGSRDKTVKVWSVEQNWACVATIKCDEAVTAIDCAPILVNGRYIIAVGLENGQIEFLCAAQIDAWELWYKVEERLCHVGVVRSLAWRKPSDEVKHLQLASAGEDHSVRIFNVENE</sequence>
<feature type="non-terminal residue" evidence="12">
    <location>
        <position position="898"/>
    </location>
</feature>
<evidence type="ECO:0000256" key="1">
    <source>
        <dbReference type="ARBA" id="ARBA00004123"/>
    </source>
</evidence>
<dbReference type="Pfam" id="PF00400">
    <property type="entry name" value="WD40"/>
    <property type="match status" value="6"/>
</dbReference>